<dbReference type="AlphaFoldDB" id="A0A8J5RRL0"/>
<evidence type="ECO:0000313" key="3">
    <source>
        <dbReference type="Proteomes" id="UP000729402"/>
    </source>
</evidence>
<feature type="compositionally biased region" description="Polar residues" evidence="1">
    <location>
        <begin position="1"/>
        <end position="10"/>
    </location>
</feature>
<proteinExistence type="predicted"/>
<keyword evidence="3" id="KW-1185">Reference proteome</keyword>
<accession>A0A8J5RRL0</accession>
<organism evidence="2 3">
    <name type="scientific">Zizania palustris</name>
    <name type="common">Northern wild rice</name>
    <dbReference type="NCBI Taxonomy" id="103762"/>
    <lineage>
        <taxon>Eukaryota</taxon>
        <taxon>Viridiplantae</taxon>
        <taxon>Streptophyta</taxon>
        <taxon>Embryophyta</taxon>
        <taxon>Tracheophyta</taxon>
        <taxon>Spermatophyta</taxon>
        <taxon>Magnoliopsida</taxon>
        <taxon>Liliopsida</taxon>
        <taxon>Poales</taxon>
        <taxon>Poaceae</taxon>
        <taxon>BOP clade</taxon>
        <taxon>Oryzoideae</taxon>
        <taxon>Oryzeae</taxon>
        <taxon>Zizaniinae</taxon>
        <taxon>Zizania</taxon>
    </lineage>
</organism>
<reference evidence="2" key="1">
    <citation type="journal article" date="2021" name="bioRxiv">
        <title>Whole Genome Assembly and Annotation of Northern Wild Rice, Zizania palustris L., Supports a Whole Genome Duplication in the Zizania Genus.</title>
        <authorList>
            <person name="Haas M."/>
            <person name="Kono T."/>
            <person name="Macchietto M."/>
            <person name="Millas R."/>
            <person name="McGilp L."/>
            <person name="Shao M."/>
            <person name="Duquette J."/>
            <person name="Hirsch C.N."/>
            <person name="Kimball J."/>
        </authorList>
    </citation>
    <scope>NUCLEOTIDE SEQUENCE</scope>
    <source>
        <tissue evidence="2">Fresh leaf tissue</tissue>
    </source>
</reference>
<dbReference type="EMBL" id="JAAALK010000953">
    <property type="protein sequence ID" value="KAG8043449.1"/>
    <property type="molecule type" value="Genomic_DNA"/>
</dbReference>
<gene>
    <name evidence="2" type="ORF">GUJ93_ZPchr0458g22432</name>
</gene>
<feature type="region of interest" description="Disordered" evidence="1">
    <location>
        <begin position="1"/>
        <end position="21"/>
    </location>
</feature>
<evidence type="ECO:0000256" key="1">
    <source>
        <dbReference type="SAM" id="MobiDB-lite"/>
    </source>
</evidence>
<reference evidence="2" key="2">
    <citation type="submission" date="2021-02" db="EMBL/GenBank/DDBJ databases">
        <authorList>
            <person name="Kimball J.A."/>
            <person name="Haas M.W."/>
            <person name="Macchietto M."/>
            <person name="Kono T."/>
            <person name="Duquette J."/>
            <person name="Shao M."/>
        </authorList>
    </citation>
    <scope>NUCLEOTIDE SEQUENCE</scope>
    <source>
        <tissue evidence="2">Fresh leaf tissue</tissue>
    </source>
</reference>
<protein>
    <submittedName>
        <fullName evidence="2">Uncharacterized protein</fullName>
    </submittedName>
</protein>
<evidence type="ECO:0000313" key="2">
    <source>
        <dbReference type="EMBL" id="KAG8043449.1"/>
    </source>
</evidence>
<comment type="caution">
    <text evidence="2">The sequence shown here is derived from an EMBL/GenBank/DDBJ whole genome shotgun (WGS) entry which is preliminary data.</text>
</comment>
<name>A0A8J5RRL0_ZIZPA</name>
<dbReference type="Proteomes" id="UP000729402">
    <property type="component" value="Unassembled WGS sequence"/>
</dbReference>
<sequence>MLQVTTTTGPEQGEMHDAGGAGVVGVVGAGVVGEAADELGKGGEAGGGDGPGTTAVGWRVQAMTTALGARRLLP</sequence>